<dbReference type="PANTHER" id="PTHR35526:SF3">
    <property type="entry name" value="ANTI-SIGMA-F FACTOR RSBW"/>
    <property type="match status" value="1"/>
</dbReference>
<reference evidence="4 5" key="1">
    <citation type="submission" date="2019-07" db="EMBL/GenBank/DDBJ databases">
        <title>New species of Amycolatopsis and Streptomyces.</title>
        <authorList>
            <person name="Duangmal K."/>
            <person name="Teo W.F.A."/>
            <person name="Lipun K."/>
        </authorList>
    </citation>
    <scope>NUCLEOTIDE SEQUENCE [LARGE SCALE GENOMIC DNA]</scope>
    <source>
        <strain evidence="4 5">NBRC 109810</strain>
    </source>
</reference>
<proteinExistence type="predicted"/>
<dbReference type="InterPro" id="IPR050267">
    <property type="entry name" value="Anti-sigma-factor_SerPK"/>
</dbReference>
<evidence type="ECO:0000313" key="5">
    <source>
        <dbReference type="Proteomes" id="UP000325849"/>
    </source>
</evidence>
<dbReference type="InterPro" id="IPR047718">
    <property type="entry name" value="RsbA-like_anti_sig"/>
</dbReference>
<protein>
    <submittedName>
        <fullName evidence="4">Sensor histidine kinase</fullName>
    </submittedName>
</protein>
<dbReference type="OrthoDB" id="4088450at2"/>
<dbReference type="EMBL" id="VJZD01000044">
    <property type="protein sequence ID" value="MPY32307.1"/>
    <property type="molecule type" value="Genomic_DNA"/>
</dbReference>
<dbReference type="GO" id="GO:0004674">
    <property type="term" value="F:protein serine/threonine kinase activity"/>
    <property type="evidence" value="ECO:0007669"/>
    <property type="project" value="UniProtKB-KW"/>
</dbReference>
<sequence>MRKAGVRVVQVGRAQRPGESFVHPAFLYRGDDEYRAGIVSFVLEGLAAGEPVAVAVPARRLELIRDTLGARAAEVRFTDMTAAGRNPGRIIPTVLRAFADAVAGDRRARIVGEPIWPGRTAEEYPACVQHEALINAAFQGRPVTILCPYDARALSAGTLADAHATHPLVVDAGRTTVSRAYDPQGVLERCNLPLPPPPRTVVVRFDAAGLPDTRDTAVHEARSRGMSAARLPDLALVVAELTTNSVVHGGGEGTFRLWAEGGRIVCEVRDSGRLTDPLAGRRPARPEQIGGRGLLLVHRLADLVRTHTGEHGTVTRACLDLR</sequence>
<evidence type="ECO:0000313" key="4">
    <source>
        <dbReference type="EMBL" id="MPY32307.1"/>
    </source>
</evidence>
<dbReference type="NCBIfam" id="NF041045">
    <property type="entry name" value="RsbA_anti_sig"/>
    <property type="match status" value="1"/>
</dbReference>
<evidence type="ECO:0000259" key="3">
    <source>
        <dbReference type="Pfam" id="PF14417"/>
    </source>
</evidence>
<keyword evidence="4" id="KW-0418">Kinase</keyword>
<dbReference type="Proteomes" id="UP000325849">
    <property type="component" value="Unassembled WGS sequence"/>
</dbReference>
<keyword evidence="1" id="KW-0723">Serine/threonine-protein kinase</keyword>
<dbReference type="AlphaFoldDB" id="A0A5N8VAR6"/>
<dbReference type="Pfam" id="PF13581">
    <property type="entry name" value="HATPase_c_2"/>
    <property type="match status" value="1"/>
</dbReference>
<comment type="caution">
    <text evidence="4">The sequence shown here is derived from an EMBL/GenBank/DDBJ whole genome shotgun (WGS) entry which is preliminary data.</text>
</comment>
<dbReference type="PANTHER" id="PTHR35526">
    <property type="entry name" value="ANTI-SIGMA-F FACTOR RSBW-RELATED"/>
    <property type="match status" value="1"/>
</dbReference>
<dbReference type="InterPro" id="IPR036890">
    <property type="entry name" value="HATPase_C_sf"/>
</dbReference>
<dbReference type="SUPFAM" id="SSF55874">
    <property type="entry name" value="ATPase domain of HSP90 chaperone/DNA topoisomerase II/histidine kinase"/>
    <property type="match status" value="1"/>
</dbReference>
<dbReference type="CDD" id="cd16936">
    <property type="entry name" value="HATPase_RsbW-like"/>
    <property type="match status" value="1"/>
</dbReference>
<dbReference type="RefSeq" id="WP_152887606.1">
    <property type="nucleotide sequence ID" value="NZ_VJZD01000044.1"/>
</dbReference>
<dbReference type="Gene3D" id="3.30.565.10">
    <property type="entry name" value="Histidine kinase-like ATPase, C-terminal domain"/>
    <property type="match status" value="1"/>
</dbReference>
<gene>
    <name evidence="4" type="ORF">FNH09_13780</name>
</gene>
<organism evidence="4 5">
    <name type="scientific">Streptomyces adustus</name>
    <dbReference type="NCBI Taxonomy" id="1609272"/>
    <lineage>
        <taxon>Bacteria</taxon>
        <taxon>Bacillati</taxon>
        <taxon>Actinomycetota</taxon>
        <taxon>Actinomycetes</taxon>
        <taxon>Kitasatosporales</taxon>
        <taxon>Streptomycetaceae</taxon>
        <taxon>Streptomyces</taxon>
    </lineage>
</organism>
<keyword evidence="5" id="KW-1185">Reference proteome</keyword>
<name>A0A5N8VAR6_9ACTN</name>
<feature type="domain" description="Histidine kinase/HSP90-like ATPase" evidence="2">
    <location>
        <begin position="208"/>
        <end position="317"/>
    </location>
</feature>
<evidence type="ECO:0000256" key="1">
    <source>
        <dbReference type="ARBA" id="ARBA00022527"/>
    </source>
</evidence>
<dbReference type="InterPro" id="IPR003594">
    <property type="entry name" value="HATPase_dom"/>
</dbReference>
<dbReference type="Pfam" id="PF14417">
    <property type="entry name" value="MEDS"/>
    <property type="match status" value="1"/>
</dbReference>
<feature type="domain" description="MEDS" evidence="3">
    <location>
        <begin position="23"/>
        <end position="167"/>
    </location>
</feature>
<evidence type="ECO:0000259" key="2">
    <source>
        <dbReference type="Pfam" id="PF13581"/>
    </source>
</evidence>
<keyword evidence="4" id="KW-0808">Transferase</keyword>
<accession>A0A5N8VAR6</accession>
<dbReference type="InterPro" id="IPR025847">
    <property type="entry name" value="MEDS_domain"/>
</dbReference>